<proteinExistence type="predicted"/>
<gene>
    <name evidence="2" type="ORF">ACIBG2_00795</name>
</gene>
<protein>
    <recommendedName>
        <fullName evidence="4">Collagen-like protein</fullName>
    </recommendedName>
</protein>
<evidence type="ECO:0008006" key="4">
    <source>
        <dbReference type="Google" id="ProtNLM"/>
    </source>
</evidence>
<comment type="caution">
    <text evidence="2">The sequence shown here is derived from an EMBL/GenBank/DDBJ whole genome shotgun (WGS) entry which is preliminary data.</text>
</comment>
<dbReference type="RefSeq" id="WP_397077665.1">
    <property type="nucleotide sequence ID" value="NZ_JBITGY010000001.1"/>
</dbReference>
<dbReference type="EMBL" id="JBITGY010000001">
    <property type="protein sequence ID" value="MFI6495889.1"/>
    <property type="molecule type" value="Genomic_DNA"/>
</dbReference>
<organism evidence="2 3">
    <name type="scientific">Nonomuraea typhae</name>
    <dbReference type="NCBI Taxonomy" id="2603600"/>
    <lineage>
        <taxon>Bacteria</taxon>
        <taxon>Bacillati</taxon>
        <taxon>Actinomycetota</taxon>
        <taxon>Actinomycetes</taxon>
        <taxon>Streptosporangiales</taxon>
        <taxon>Streptosporangiaceae</taxon>
        <taxon>Nonomuraea</taxon>
    </lineage>
</organism>
<feature type="region of interest" description="Disordered" evidence="1">
    <location>
        <begin position="183"/>
        <end position="245"/>
    </location>
</feature>
<dbReference type="InterPro" id="IPR008160">
    <property type="entry name" value="Collagen"/>
</dbReference>
<feature type="compositionally biased region" description="Pro residues" evidence="1">
    <location>
        <begin position="234"/>
        <end position="243"/>
    </location>
</feature>
<name>A0ABW7YN11_9ACTN</name>
<dbReference type="Pfam" id="PF01391">
    <property type="entry name" value="Collagen"/>
    <property type="match status" value="1"/>
</dbReference>
<evidence type="ECO:0000313" key="3">
    <source>
        <dbReference type="Proteomes" id="UP001612741"/>
    </source>
</evidence>
<evidence type="ECO:0000313" key="2">
    <source>
        <dbReference type="EMBL" id="MFI6495889.1"/>
    </source>
</evidence>
<accession>A0ABW7YN11</accession>
<evidence type="ECO:0000256" key="1">
    <source>
        <dbReference type="SAM" id="MobiDB-lite"/>
    </source>
</evidence>
<dbReference type="Proteomes" id="UP001612741">
    <property type="component" value="Unassembled WGS sequence"/>
</dbReference>
<reference evidence="2 3" key="1">
    <citation type="submission" date="2024-10" db="EMBL/GenBank/DDBJ databases">
        <title>The Natural Products Discovery Center: Release of the First 8490 Sequenced Strains for Exploring Actinobacteria Biosynthetic Diversity.</title>
        <authorList>
            <person name="Kalkreuter E."/>
            <person name="Kautsar S.A."/>
            <person name="Yang D."/>
            <person name="Bader C.D."/>
            <person name="Teijaro C.N."/>
            <person name="Fluegel L."/>
            <person name="Davis C.M."/>
            <person name="Simpson J.R."/>
            <person name="Lauterbach L."/>
            <person name="Steele A.D."/>
            <person name="Gui C."/>
            <person name="Meng S."/>
            <person name="Li G."/>
            <person name="Viehrig K."/>
            <person name="Ye F."/>
            <person name="Su P."/>
            <person name="Kiefer A.F."/>
            <person name="Nichols A."/>
            <person name="Cepeda A.J."/>
            <person name="Yan W."/>
            <person name="Fan B."/>
            <person name="Jiang Y."/>
            <person name="Adhikari A."/>
            <person name="Zheng C.-J."/>
            <person name="Schuster L."/>
            <person name="Cowan T.M."/>
            <person name="Smanski M.J."/>
            <person name="Chevrette M.G."/>
            <person name="De Carvalho L.P.S."/>
            <person name="Shen B."/>
        </authorList>
    </citation>
    <scope>NUCLEOTIDE SEQUENCE [LARGE SCALE GENOMIC DNA]</scope>
    <source>
        <strain evidence="2 3">NPDC050545</strain>
    </source>
</reference>
<keyword evidence="3" id="KW-1185">Reference proteome</keyword>
<sequence length="307" mass="33202">MSRLDRKKGRFDAHYEVAEIDGALEDHQSVFGTEVDYFRHSHSDSFYHDIYGEGDEGGRIFFAPVKLPVLQVIRTEGPSDQKDAGITWTDRLYVVASFAHLAKVGLTHLDIQHGAYLNDRLVYDGYLFRIEQIKVQGQVRDRDIVVGIDCVQLKRSDILNDPQFAAWWNDNRPFPGPVDGEIWEPPSAGSVVGGEGQRGPKGDQGIPGPAGPRGYDGPVGPAGPPGLGGARGPSGPPGPPGPINQPLIVPQLSPSSSWVIEHGLGRWPQVTVLDSTGAEVVTDVTYLDVNRIAVIFAVPTTGSVLLT</sequence>